<dbReference type="Gene3D" id="3.40.50.720">
    <property type="entry name" value="NAD(P)-binding Rossmann-like Domain"/>
    <property type="match status" value="1"/>
</dbReference>
<gene>
    <name evidence="2" type="ORF">ACFQRL_11380</name>
</gene>
<evidence type="ECO:0000256" key="1">
    <source>
        <dbReference type="ARBA" id="ARBA00006484"/>
    </source>
</evidence>
<sequence length="261" mass="25882">MTDLSPQALFSLDGRVAIVTGGSSGIGLASAEALARAGAAVVIAGLGDASGAAAALAAEGLDVVGVECDLTEPGAAASLVDLAADRWGRLDTVFANAGFALDDDLDSLGSEASLAGLDRMFDLHVRSVLRLADAALPVMADGGGGLFLVMSSLSAVRGNKVIGGYGITKAANAQLARNLAVQWGPRGIRANALAPGVIATEFATPITGNEDAAATRLGKTPLRRFGTPAEIAGTVVWLASPAGAFVSGQTIIVDGGTVASD</sequence>
<dbReference type="EMBL" id="JBHTBE010000003">
    <property type="protein sequence ID" value="MFC7269564.1"/>
    <property type="molecule type" value="Genomic_DNA"/>
</dbReference>
<dbReference type="PANTHER" id="PTHR43943:SF2">
    <property type="entry name" value="DEHYDROGENASE_REDUCTASE 4"/>
    <property type="match status" value="1"/>
</dbReference>
<evidence type="ECO:0000313" key="3">
    <source>
        <dbReference type="Proteomes" id="UP001596507"/>
    </source>
</evidence>
<dbReference type="Proteomes" id="UP001596507">
    <property type="component" value="Unassembled WGS sequence"/>
</dbReference>
<name>A0ABW2HE88_9MICO</name>
<dbReference type="Pfam" id="PF13561">
    <property type="entry name" value="adh_short_C2"/>
    <property type="match status" value="1"/>
</dbReference>
<dbReference type="InterPro" id="IPR036291">
    <property type="entry name" value="NAD(P)-bd_dom_sf"/>
</dbReference>
<evidence type="ECO:0000313" key="2">
    <source>
        <dbReference type="EMBL" id="MFC7269564.1"/>
    </source>
</evidence>
<keyword evidence="3" id="KW-1185">Reference proteome</keyword>
<comment type="caution">
    <text evidence="2">The sequence shown here is derived from an EMBL/GenBank/DDBJ whole genome shotgun (WGS) entry which is preliminary data.</text>
</comment>
<reference evidence="3" key="1">
    <citation type="journal article" date="2019" name="Int. J. Syst. Evol. Microbiol.">
        <title>The Global Catalogue of Microorganisms (GCM) 10K type strain sequencing project: providing services to taxonomists for standard genome sequencing and annotation.</title>
        <authorList>
            <consortium name="The Broad Institute Genomics Platform"/>
            <consortium name="The Broad Institute Genome Sequencing Center for Infectious Disease"/>
            <person name="Wu L."/>
            <person name="Ma J."/>
        </authorList>
    </citation>
    <scope>NUCLEOTIDE SEQUENCE [LARGE SCALE GENOMIC DNA]</scope>
    <source>
        <strain evidence="3">CGMCC 1.15772</strain>
    </source>
</reference>
<dbReference type="GO" id="GO:0016491">
    <property type="term" value="F:oxidoreductase activity"/>
    <property type="evidence" value="ECO:0007669"/>
    <property type="project" value="UniProtKB-KW"/>
</dbReference>
<proteinExistence type="inferred from homology"/>
<protein>
    <submittedName>
        <fullName evidence="2">SDR family NAD(P)-dependent oxidoreductase</fullName>
        <ecNumber evidence="2">1.1.1.-</ecNumber>
    </submittedName>
</protein>
<dbReference type="CDD" id="cd05233">
    <property type="entry name" value="SDR_c"/>
    <property type="match status" value="1"/>
</dbReference>
<dbReference type="PRINTS" id="PR00081">
    <property type="entry name" value="GDHRDH"/>
</dbReference>
<dbReference type="InterPro" id="IPR002347">
    <property type="entry name" value="SDR_fam"/>
</dbReference>
<dbReference type="EC" id="1.1.1.-" evidence="2"/>
<accession>A0ABW2HE88</accession>
<dbReference type="RefSeq" id="WP_262874497.1">
    <property type="nucleotide sequence ID" value="NZ_BAABKW010000001.1"/>
</dbReference>
<comment type="similarity">
    <text evidence="1">Belongs to the short-chain dehydrogenases/reductases (SDR) family.</text>
</comment>
<dbReference type="PANTHER" id="PTHR43943">
    <property type="entry name" value="DEHYDROGENASE/REDUCTASE (SDR FAMILY) MEMBER 4"/>
    <property type="match status" value="1"/>
</dbReference>
<dbReference type="SUPFAM" id="SSF51735">
    <property type="entry name" value="NAD(P)-binding Rossmann-fold domains"/>
    <property type="match status" value="1"/>
</dbReference>
<keyword evidence="2" id="KW-0560">Oxidoreductase</keyword>
<organism evidence="2 3">
    <name type="scientific">Microbacterium fluvii</name>
    <dbReference type="NCBI Taxonomy" id="415215"/>
    <lineage>
        <taxon>Bacteria</taxon>
        <taxon>Bacillati</taxon>
        <taxon>Actinomycetota</taxon>
        <taxon>Actinomycetes</taxon>
        <taxon>Micrococcales</taxon>
        <taxon>Microbacteriaceae</taxon>
        <taxon>Microbacterium</taxon>
    </lineage>
</organism>